<reference evidence="2 3" key="1">
    <citation type="submission" date="2019-10" db="EMBL/GenBank/DDBJ databases">
        <title>Deinococcus sp. isolated from soil.</title>
        <authorList>
            <person name="Li Y."/>
            <person name="Wang J."/>
        </authorList>
    </citation>
    <scope>NUCLEOTIDE SEQUENCE [LARGE SCALE GENOMIC DNA]</scope>
    <source>
        <strain evidence="2 3">SDU3-2</strain>
    </source>
</reference>
<keyword evidence="1" id="KW-0732">Signal</keyword>
<sequence>MKRILLYTLMLAPALVATAAHAQVPRDNLKGMSVCLYPLGPSSEINIQALKLIPVLEKKYSVRLPICTKGLTALAPNEAAALFIFDPLRQPIGSPYVSYLVSFDVMRMADKFSYAVTIYSRTLTDTLPMNLYPARVSQTTELLLEQFFKDYATVNRK</sequence>
<accession>A0A7X1TR41</accession>
<name>A0A7X1TR41_9DEIO</name>
<protein>
    <submittedName>
        <fullName evidence="2">Uncharacterized protein</fullName>
    </submittedName>
</protein>
<dbReference type="EMBL" id="WBSL01000002">
    <property type="protein sequence ID" value="MPY66370.1"/>
    <property type="molecule type" value="Genomic_DNA"/>
</dbReference>
<dbReference type="AlphaFoldDB" id="A0A7X1TR41"/>
<comment type="caution">
    <text evidence="2">The sequence shown here is derived from an EMBL/GenBank/DDBJ whole genome shotgun (WGS) entry which is preliminary data.</text>
</comment>
<organism evidence="2 3">
    <name type="scientific">Deinococcus terrestris</name>
    <dbReference type="NCBI Taxonomy" id="2651870"/>
    <lineage>
        <taxon>Bacteria</taxon>
        <taxon>Thermotogati</taxon>
        <taxon>Deinococcota</taxon>
        <taxon>Deinococci</taxon>
        <taxon>Deinococcales</taxon>
        <taxon>Deinococcaceae</taxon>
        <taxon>Deinococcus</taxon>
    </lineage>
</organism>
<feature type="signal peptide" evidence="1">
    <location>
        <begin position="1"/>
        <end position="22"/>
    </location>
</feature>
<dbReference type="RefSeq" id="WP_152870395.1">
    <property type="nucleotide sequence ID" value="NZ_WBSL01000002.1"/>
</dbReference>
<dbReference type="Proteomes" id="UP000484842">
    <property type="component" value="Unassembled WGS sequence"/>
</dbReference>
<feature type="chain" id="PRO_5031485220" evidence="1">
    <location>
        <begin position="23"/>
        <end position="157"/>
    </location>
</feature>
<evidence type="ECO:0000313" key="3">
    <source>
        <dbReference type="Proteomes" id="UP000484842"/>
    </source>
</evidence>
<evidence type="ECO:0000256" key="1">
    <source>
        <dbReference type="SAM" id="SignalP"/>
    </source>
</evidence>
<keyword evidence="3" id="KW-1185">Reference proteome</keyword>
<gene>
    <name evidence="2" type="ORF">F8S09_06605</name>
</gene>
<proteinExistence type="predicted"/>
<evidence type="ECO:0000313" key="2">
    <source>
        <dbReference type="EMBL" id="MPY66370.1"/>
    </source>
</evidence>